<name>A0A852TKU5_9BACI</name>
<reference evidence="2" key="1">
    <citation type="submission" date="2020-07" db="EMBL/GenBank/DDBJ databases">
        <authorList>
            <person name="Partida-Martinez L."/>
            <person name="Huntemann M."/>
            <person name="Clum A."/>
            <person name="Wang J."/>
            <person name="Palaniappan K."/>
            <person name="Ritter S."/>
            <person name="Chen I.-M."/>
            <person name="Stamatis D."/>
            <person name="Reddy T."/>
            <person name="O'Malley R."/>
            <person name="Daum C."/>
            <person name="Shapiro N."/>
            <person name="Ivanova N."/>
            <person name="Kyrpides N."/>
            <person name="Woyke T."/>
        </authorList>
    </citation>
    <scope>NUCLEOTIDE SEQUENCE [LARGE SCALE GENOMIC DNA]</scope>
    <source>
        <strain evidence="2">AT2.8</strain>
    </source>
</reference>
<gene>
    <name evidence="1" type="ORF">F4694_005661</name>
</gene>
<sequence>MTGEVDYLEPHGNGESFYNIGSIQPGQTMKVNLGYFVDADKLDSIFLDSFHYSGFGDTENMNAEDRWWIDIRQ</sequence>
<protein>
    <submittedName>
        <fullName evidence="1">Non-homologous end joining protein Ku</fullName>
    </submittedName>
</protein>
<dbReference type="Proteomes" id="UP000548423">
    <property type="component" value="Unassembled WGS sequence"/>
</dbReference>
<comment type="caution">
    <text evidence="1">The sequence shown here is derived from an EMBL/GenBank/DDBJ whole genome shotgun (WGS) entry which is preliminary data.</text>
</comment>
<reference evidence="2" key="2">
    <citation type="submission" date="2020-08" db="EMBL/GenBank/DDBJ databases">
        <title>The Agave Microbiome: Exploring the role of microbial communities in plant adaptations to desert environments.</title>
        <authorList>
            <person name="Partida-Martinez L.P."/>
        </authorList>
    </citation>
    <scope>NUCLEOTIDE SEQUENCE [LARGE SCALE GENOMIC DNA]</scope>
    <source>
        <strain evidence="2">AT2.8</strain>
    </source>
</reference>
<dbReference type="AlphaFoldDB" id="A0A852TKU5"/>
<evidence type="ECO:0000313" key="1">
    <source>
        <dbReference type="EMBL" id="NYE08805.1"/>
    </source>
</evidence>
<organism evidence="1 2">
    <name type="scientific">Neobacillus niacini</name>
    <dbReference type="NCBI Taxonomy" id="86668"/>
    <lineage>
        <taxon>Bacteria</taxon>
        <taxon>Bacillati</taxon>
        <taxon>Bacillota</taxon>
        <taxon>Bacilli</taxon>
        <taxon>Bacillales</taxon>
        <taxon>Bacillaceae</taxon>
        <taxon>Neobacillus</taxon>
    </lineage>
</organism>
<accession>A0A852TKU5</accession>
<evidence type="ECO:0000313" key="2">
    <source>
        <dbReference type="Proteomes" id="UP000548423"/>
    </source>
</evidence>
<proteinExistence type="predicted"/>
<dbReference type="EMBL" id="JACCBX010000016">
    <property type="protein sequence ID" value="NYE08805.1"/>
    <property type="molecule type" value="Genomic_DNA"/>
</dbReference>